<comment type="caution">
    <text evidence="1">The sequence shown here is derived from an EMBL/GenBank/DDBJ whole genome shotgun (WGS) entry which is preliminary data.</text>
</comment>
<dbReference type="EMBL" id="JBGFUD010004361">
    <property type="protein sequence ID" value="MFH4979570.1"/>
    <property type="molecule type" value="Genomic_DNA"/>
</dbReference>
<dbReference type="AlphaFoldDB" id="A0ABD6EJ40"/>
<evidence type="ECO:0000313" key="2">
    <source>
        <dbReference type="Proteomes" id="UP001608902"/>
    </source>
</evidence>
<dbReference type="Proteomes" id="UP001608902">
    <property type="component" value="Unassembled WGS sequence"/>
</dbReference>
<protein>
    <submittedName>
        <fullName evidence="1">Uncharacterized protein</fullName>
    </submittedName>
</protein>
<accession>A0ABD6EJ40</accession>
<evidence type="ECO:0000313" key="1">
    <source>
        <dbReference type="EMBL" id="MFH4979570.1"/>
    </source>
</evidence>
<proteinExistence type="predicted"/>
<gene>
    <name evidence="1" type="ORF">AB6A40_006279</name>
</gene>
<name>A0ABD6EJ40_9BILA</name>
<keyword evidence="2" id="KW-1185">Reference proteome</keyword>
<reference evidence="1 2" key="1">
    <citation type="submission" date="2024-08" db="EMBL/GenBank/DDBJ databases">
        <title>Gnathostoma spinigerum genome.</title>
        <authorList>
            <person name="Gonzalez-Bertolin B."/>
            <person name="Monzon S."/>
            <person name="Zaballos A."/>
            <person name="Jimenez P."/>
            <person name="Dekumyoy P."/>
            <person name="Varona S."/>
            <person name="Cuesta I."/>
            <person name="Sumanam S."/>
            <person name="Adisakwattana P."/>
            <person name="Gasser R.B."/>
            <person name="Hernandez-Gonzalez A."/>
            <person name="Young N.D."/>
            <person name="Perteguer M.J."/>
        </authorList>
    </citation>
    <scope>NUCLEOTIDE SEQUENCE [LARGE SCALE GENOMIC DNA]</scope>
    <source>
        <strain evidence="1">AL3</strain>
        <tissue evidence="1">Liver</tissue>
    </source>
</reference>
<organism evidence="1 2">
    <name type="scientific">Gnathostoma spinigerum</name>
    <dbReference type="NCBI Taxonomy" id="75299"/>
    <lineage>
        <taxon>Eukaryota</taxon>
        <taxon>Metazoa</taxon>
        <taxon>Ecdysozoa</taxon>
        <taxon>Nematoda</taxon>
        <taxon>Chromadorea</taxon>
        <taxon>Rhabditida</taxon>
        <taxon>Spirurina</taxon>
        <taxon>Gnathostomatomorpha</taxon>
        <taxon>Gnathostomatoidea</taxon>
        <taxon>Gnathostomatidae</taxon>
        <taxon>Gnathostoma</taxon>
    </lineage>
</organism>
<sequence length="108" mass="13023">MFMRRIIYKRKRSDQICCFLRLKLHLLTYLHSHHLSRKKTDPGTPLPKCRERWIPHMLTSRSPIHSFEVSLFPDAKGECENRFKATIKRECFRIHFSLLSKFRCNMCA</sequence>